<dbReference type="AlphaFoldDB" id="A0A7D9LVD9"/>
<organism evidence="1 2">
    <name type="scientific">Paramuricea clavata</name>
    <name type="common">Red gorgonian</name>
    <name type="synonym">Violescent sea-whip</name>
    <dbReference type="NCBI Taxonomy" id="317549"/>
    <lineage>
        <taxon>Eukaryota</taxon>
        <taxon>Metazoa</taxon>
        <taxon>Cnidaria</taxon>
        <taxon>Anthozoa</taxon>
        <taxon>Octocorallia</taxon>
        <taxon>Malacalcyonacea</taxon>
        <taxon>Plexauridae</taxon>
        <taxon>Paramuricea</taxon>
    </lineage>
</organism>
<name>A0A7D9LVD9_PARCT</name>
<comment type="caution">
    <text evidence="1">The sequence shown here is derived from an EMBL/GenBank/DDBJ whole genome shotgun (WGS) entry which is preliminary data.</text>
</comment>
<reference evidence="1" key="1">
    <citation type="submission" date="2020-04" db="EMBL/GenBank/DDBJ databases">
        <authorList>
            <person name="Alioto T."/>
            <person name="Alioto T."/>
            <person name="Gomez Garrido J."/>
        </authorList>
    </citation>
    <scope>NUCLEOTIDE SEQUENCE</scope>
    <source>
        <strain evidence="1">A484AB</strain>
    </source>
</reference>
<protein>
    <submittedName>
        <fullName evidence="1">Uncharacterized protein</fullName>
    </submittedName>
</protein>
<dbReference type="Proteomes" id="UP001152795">
    <property type="component" value="Unassembled WGS sequence"/>
</dbReference>
<keyword evidence="2" id="KW-1185">Reference proteome</keyword>
<evidence type="ECO:0000313" key="2">
    <source>
        <dbReference type="Proteomes" id="UP001152795"/>
    </source>
</evidence>
<proteinExistence type="predicted"/>
<dbReference type="EMBL" id="CACRXK020024880">
    <property type="protein sequence ID" value="CAB4039037.1"/>
    <property type="molecule type" value="Genomic_DNA"/>
</dbReference>
<sequence length="141" mass="15944">MPVNADVDLDRVQQLVEGGGIKPETLKKRAKSLDALENFLKSKHGTSLEQALISANFENLLMAYFESLRVQQRDESGNVSYIIPKRKKMESNKSNLKLAILTKTENKVDILNHGRFPKLTQLQKGVSKAYADYSARTIPRR</sequence>
<evidence type="ECO:0000313" key="1">
    <source>
        <dbReference type="EMBL" id="CAB4039037.1"/>
    </source>
</evidence>
<accession>A0A7D9LVD9</accession>
<gene>
    <name evidence="1" type="ORF">PACLA_8A065005</name>
</gene>